<comment type="subcellular location">
    <subcellularLocation>
        <location evidence="1">Endomembrane system</location>
        <topology evidence="1">Multi-pass membrane protein</topology>
    </subcellularLocation>
</comment>
<feature type="transmembrane region" description="Helical" evidence="11">
    <location>
        <begin position="181"/>
        <end position="203"/>
    </location>
</feature>
<evidence type="ECO:0000256" key="6">
    <source>
        <dbReference type="ARBA" id="ARBA00022837"/>
    </source>
</evidence>
<reference evidence="13" key="1">
    <citation type="submission" date="2016-11" db="EMBL/GenBank/DDBJ databases">
        <title>The genome sequence of Colletotrichum cuscutae.</title>
        <authorList>
            <person name="Baroncelli R."/>
        </authorList>
    </citation>
    <scope>NUCLEOTIDE SEQUENCE</scope>
    <source>
        <strain evidence="13">IMI 304802</strain>
    </source>
</reference>
<dbReference type="EMBL" id="MPDP01000301">
    <property type="protein sequence ID" value="KAK1451054.1"/>
    <property type="molecule type" value="Genomic_DNA"/>
</dbReference>
<feature type="transmembrane region" description="Helical" evidence="11">
    <location>
        <begin position="223"/>
        <end position="247"/>
    </location>
</feature>
<feature type="compositionally biased region" description="Polar residues" evidence="10">
    <location>
        <begin position="1"/>
        <end position="15"/>
    </location>
</feature>
<dbReference type="InterPro" id="IPR044880">
    <property type="entry name" value="NCX_ion-bd_dom_sf"/>
</dbReference>
<feature type="transmembrane region" description="Helical" evidence="11">
    <location>
        <begin position="433"/>
        <end position="452"/>
    </location>
</feature>
<protein>
    <submittedName>
        <fullName evidence="13">Calcium/proton exchanger</fullName>
    </submittedName>
</protein>
<keyword evidence="5 11" id="KW-0812">Transmembrane</keyword>
<dbReference type="NCBIfam" id="TIGR00378">
    <property type="entry name" value="cax"/>
    <property type="match status" value="1"/>
</dbReference>
<feature type="domain" description="Sodium/calcium exchanger membrane region" evidence="12">
    <location>
        <begin position="309"/>
        <end position="451"/>
    </location>
</feature>
<keyword evidence="8" id="KW-0406">Ion transport</keyword>
<evidence type="ECO:0000256" key="8">
    <source>
        <dbReference type="ARBA" id="ARBA00023065"/>
    </source>
</evidence>
<keyword evidence="3" id="KW-0813">Transport</keyword>
<sequence length="663" mass="71119">MTMTLSIDPTVQNDGGPSGEVETRSNLIGRESRAENSPLLVSYNNRDSNETSNTRNHSIYVTAKYVSGVAVECLCQTWHVTKVSLCSFTCAAAKLNYLLPMLPLSGVARSLHWEPTAVFAINFLAIIPLAAVLSFATEQVSVRCGKEVSALLNTTFGNAVEAVIGIVALRKGHIDVVQMAMLGSILSDLLLVTGMCFFLGGIVNMRHQITGQGTEQTFATGRAQIFCSLIALSSTSLLIPTVLSAVLGNDDSFEKERSILVLSRGTAFILLSLYVLYLVFQLRTHPSLFEPETESPDTGDPVLSPTSVVAVLGVTTALVAFCADNLVESIGPVVEAAVLSKAFIGLIVVPFVGNVAKHAMAVVMATQDKMDVALGIAMGSSIQIALVVTPFLIIIAWVFGEPMTLQFGLLPSIIFLFSVLVIAYTVQDGRSNYLEGAMLLGLYLLISIAFYVGPATVSDSVLTANLTSFVSLVVDLPPRFPITPLFVTFNGSVNAQKFSLSDNPIIGLDKISKNSSAVFRVGQSFLSQRPYVPRTWDGMPTTYSVYAILPKCKPHMEKKCENYLTATTPFQKHGAVFSESCPYDSLEFGPLMEILTIDWAAALGTAISDDDPFSVNGLHEAPATGSKRSGEIEVLDDSDDGASPTKQPKRGSYAEGSRLSCLD</sequence>
<evidence type="ECO:0000313" key="14">
    <source>
        <dbReference type="Proteomes" id="UP001239213"/>
    </source>
</evidence>
<feature type="transmembrane region" description="Helical" evidence="11">
    <location>
        <begin position="302"/>
        <end position="321"/>
    </location>
</feature>
<evidence type="ECO:0000313" key="13">
    <source>
        <dbReference type="EMBL" id="KAK1451054.1"/>
    </source>
</evidence>
<dbReference type="InterPro" id="IPR004837">
    <property type="entry name" value="NaCa_Exmemb"/>
</dbReference>
<dbReference type="Proteomes" id="UP001239213">
    <property type="component" value="Unassembled WGS sequence"/>
</dbReference>
<evidence type="ECO:0000256" key="1">
    <source>
        <dbReference type="ARBA" id="ARBA00004127"/>
    </source>
</evidence>
<dbReference type="PANTHER" id="PTHR31503:SF22">
    <property type="entry name" value="VACUOLAR CALCIUM ION TRANSPORTER"/>
    <property type="match status" value="1"/>
</dbReference>
<dbReference type="GO" id="GO:0015369">
    <property type="term" value="F:calcium:proton antiporter activity"/>
    <property type="evidence" value="ECO:0007669"/>
    <property type="project" value="InterPro"/>
</dbReference>
<feature type="transmembrane region" description="Helical" evidence="11">
    <location>
        <begin position="148"/>
        <end position="169"/>
    </location>
</feature>
<accession>A0AAI9U5P9</accession>
<feature type="region of interest" description="Disordered" evidence="10">
    <location>
        <begin position="617"/>
        <end position="663"/>
    </location>
</feature>
<evidence type="ECO:0000256" key="2">
    <source>
        <dbReference type="ARBA" id="ARBA00008170"/>
    </source>
</evidence>
<dbReference type="Gene3D" id="1.20.1420.30">
    <property type="entry name" value="NCX, central ion-binding region"/>
    <property type="match status" value="1"/>
</dbReference>
<feature type="transmembrane region" description="Helical" evidence="11">
    <location>
        <begin position="407"/>
        <end position="427"/>
    </location>
</feature>
<dbReference type="GO" id="GO:0000329">
    <property type="term" value="C:fungal-type vacuole membrane"/>
    <property type="evidence" value="ECO:0007669"/>
    <property type="project" value="TreeGrafter"/>
</dbReference>
<dbReference type="InterPro" id="IPR004713">
    <property type="entry name" value="CaH_exchang"/>
</dbReference>
<dbReference type="GO" id="GO:0012505">
    <property type="term" value="C:endomembrane system"/>
    <property type="evidence" value="ECO:0007669"/>
    <property type="project" value="UniProtKB-SubCell"/>
</dbReference>
<comment type="similarity">
    <text evidence="2">Belongs to the Ca(2+):cation antiporter (CaCA) (TC 2.A.19) family.</text>
</comment>
<keyword evidence="14" id="KW-1185">Reference proteome</keyword>
<evidence type="ECO:0000256" key="10">
    <source>
        <dbReference type="SAM" id="MobiDB-lite"/>
    </source>
</evidence>
<gene>
    <name evidence="13" type="ORF">CCUS01_11231</name>
</gene>
<evidence type="ECO:0000259" key="12">
    <source>
        <dbReference type="Pfam" id="PF01699"/>
    </source>
</evidence>
<keyword evidence="9 11" id="KW-0472">Membrane</keyword>
<evidence type="ECO:0000256" key="5">
    <source>
        <dbReference type="ARBA" id="ARBA00022692"/>
    </source>
</evidence>
<keyword evidence="6" id="KW-0106">Calcium</keyword>
<evidence type="ECO:0000256" key="9">
    <source>
        <dbReference type="ARBA" id="ARBA00023136"/>
    </source>
</evidence>
<organism evidence="13 14">
    <name type="scientific">Colletotrichum cuscutae</name>
    <dbReference type="NCBI Taxonomy" id="1209917"/>
    <lineage>
        <taxon>Eukaryota</taxon>
        <taxon>Fungi</taxon>
        <taxon>Dikarya</taxon>
        <taxon>Ascomycota</taxon>
        <taxon>Pezizomycotina</taxon>
        <taxon>Sordariomycetes</taxon>
        <taxon>Hypocreomycetidae</taxon>
        <taxon>Glomerellales</taxon>
        <taxon>Glomerellaceae</taxon>
        <taxon>Colletotrichum</taxon>
        <taxon>Colletotrichum acutatum species complex</taxon>
    </lineage>
</organism>
<feature type="transmembrane region" description="Helical" evidence="11">
    <location>
        <begin position="117"/>
        <end position="136"/>
    </location>
</feature>
<dbReference type="NCBIfam" id="TIGR00846">
    <property type="entry name" value="caca2"/>
    <property type="match status" value="1"/>
</dbReference>
<comment type="caution">
    <text evidence="13">The sequence shown here is derived from an EMBL/GenBank/DDBJ whole genome shotgun (WGS) entry which is preliminary data.</text>
</comment>
<proteinExistence type="inferred from homology"/>
<dbReference type="PANTHER" id="PTHR31503">
    <property type="entry name" value="VACUOLAR CALCIUM ION TRANSPORTER"/>
    <property type="match status" value="1"/>
</dbReference>
<dbReference type="Pfam" id="PF01699">
    <property type="entry name" value="Na_Ca_ex"/>
    <property type="match status" value="2"/>
</dbReference>
<dbReference type="AlphaFoldDB" id="A0AAI9U5P9"/>
<feature type="domain" description="Sodium/calcium exchanger membrane region" evidence="12">
    <location>
        <begin position="116"/>
        <end position="282"/>
    </location>
</feature>
<feature type="transmembrane region" description="Helical" evidence="11">
    <location>
        <begin position="333"/>
        <end position="352"/>
    </location>
</feature>
<evidence type="ECO:0000256" key="7">
    <source>
        <dbReference type="ARBA" id="ARBA00022989"/>
    </source>
</evidence>
<feature type="transmembrane region" description="Helical" evidence="11">
    <location>
        <begin position="372"/>
        <end position="400"/>
    </location>
</feature>
<evidence type="ECO:0000256" key="11">
    <source>
        <dbReference type="SAM" id="Phobius"/>
    </source>
</evidence>
<feature type="region of interest" description="Disordered" evidence="10">
    <location>
        <begin position="1"/>
        <end position="28"/>
    </location>
</feature>
<evidence type="ECO:0000256" key="4">
    <source>
        <dbReference type="ARBA" id="ARBA00022568"/>
    </source>
</evidence>
<keyword evidence="4" id="KW-0109">Calcium transport</keyword>
<keyword evidence="7 11" id="KW-1133">Transmembrane helix</keyword>
<dbReference type="GO" id="GO:0006874">
    <property type="term" value="P:intracellular calcium ion homeostasis"/>
    <property type="evidence" value="ECO:0007669"/>
    <property type="project" value="TreeGrafter"/>
</dbReference>
<feature type="transmembrane region" description="Helical" evidence="11">
    <location>
        <begin position="259"/>
        <end position="282"/>
    </location>
</feature>
<dbReference type="InterPro" id="IPR004798">
    <property type="entry name" value="CAX-like"/>
</dbReference>
<evidence type="ECO:0000256" key="3">
    <source>
        <dbReference type="ARBA" id="ARBA00022448"/>
    </source>
</evidence>
<name>A0AAI9U5P9_9PEZI</name>